<evidence type="ECO:0000256" key="4">
    <source>
        <dbReference type="ARBA" id="ARBA00022701"/>
    </source>
</evidence>
<dbReference type="EnsemblMetazoa" id="XM_024228230.1">
    <property type="protein sequence ID" value="XP_024083998.1"/>
    <property type="gene ID" value="LOC112127365"/>
</dbReference>
<feature type="domain" description="Gamma tubulin complex component C-terminal" evidence="7">
    <location>
        <begin position="328"/>
        <end position="635"/>
    </location>
</feature>
<evidence type="ECO:0000259" key="7">
    <source>
        <dbReference type="Pfam" id="PF04130"/>
    </source>
</evidence>
<sequence>MVFYELLWSIQRKMVEKHGESSELATGSNNFEDFFPDSVRPYMSAFAKTADCYREIAAFLDSVDSSSFNGSPAELYLTAFGEGVQEIVDEFVSCLCDVEVLILEDEDFSPISIGVLIEPVADSLEGVLDGIKEIRKKRISGCPIIDLCYKYAMCGPPNTARAYQIIIRHCMYPFFKQTKMWMFRSELFDPHLEFFIEKSQCANDLTGTRSTVSNTTANFSKRKEMLSTKYSISLAKLPEFLPYSIAAKILFIGETLLLCQKDSTESDSDVTDKILEQCGLNENQLMVKMEEIEKSEHFSLYAFDTMVTDIWNCVDKFARKLAEAVGGLRNRLVDMRDIYLLGRGELFQEFLVRANHLLTKEKPSSMVFRSLKVQFKNSFYYVYRSENLDLLESINFTVPRTMKSNSKMLDLLQIDMKIRWPLDSLFTPFVMDNYNKLFKFLLRLKRAQMDILEVWTITNVRNELELQCEALALRNNLVSLVGNLQNYCFFDVIAKEMNHLMQTVDNTETFFAIQSALGKFQENILHQLFIFDFGEDLTNVTQGSDTSRLQSNAGTVKGSNRVYDCINTLFSICHKYSLLVKDGELTASQDQIRLLSKQLNDSIGSLVKLVKAIDNSYSNSYLQNLMLSLDYNGFFSRKESEVTSAQL</sequence>
<dbReference type="AlphaFoldDB" id="A0A8I6SLR2"/>
<dbReference type="PANTHER" id="PTHR19302">
    <property type="entry name" value="GAMMA TUBULIN COMPLEX PROTEIN"/>
    <property type="match status" value="1"/>
</dbReference>
<feature type="domain" description="Gamma tubulin complex component protein N-terminal" evidence="8">
    <location>
        <begin position="24"/>
        <end position="314"/>
    </location>
</feature>
<protein>
    <recommendedName>
        <fullName evidence="6">Gamma-tubulin complex component</fullName>
    </recommendedName>
</protein>
<evidence type="ECO:0000256" key="2">
    <source>
        <dbReference type="ARBA" id="ARBA00010337"/>
    </source>
</evidence>
<keyword evidence="10" id="KW-1185">Reference proteome</keyword>
<dbReference type="Gene3D" id="1.20.120.1900">
    <property type="entry name" value="Gamma-tubulin complex, C-terminal domain"/>
    <property type="match status" value="1"/>
</dbReference>
<evidence type="ECO:0000259" key="8">
    <source>
        <dbReference type="Pfam" id="PF17681"/>
    </source>
</evidence>
<dbReference type="InterPro" id="IPR040457">
    <property type="entry name" value="GCP_C"/>
</dbReference>
<dbReference type="OrthoDB" id="78652at2759"/>
<dbReference type="Proteomes" id="UP000494040">
    <property type="component" value="Unassembled WGS sequence"/>
</dbReference>
<evidence type="ECO:0000313" key="10">
    <source>
        <dbReference type="Proteomes" id="UP000494040"/>
    </source>
</evidence>
<comment type="subcellular location">
    <subcellularLocation>
        <location evidence="1 6">Cytoplasm</location>
        <location evidence="1 6">Cytoskeleton</location>
        <location evidence="1 6">Microtubule organizing center</location>
    </subcellularLocation>
</comment>
<comment type="similarity">
    <text evidence="2 6">Belongs to the TUBGCP family.</text>
</comment>
<dbReference type="InterPro" id="IPR041470">
    <property type="entry name" value="GCP_N"/>
</dbReference>
<dbReference type="GO" id="GO:0000930">
    <property type="term" value="C:gamma-tubulin complex"/>
    <property type="evidence" value="ECO:0007669"/>
    <property type="project" value="TreeGrafter"/>
</dbReference>
<keyword evidence="3 6" id="KW-0963">Cytoplasm</keyword>
<dbReference type="Pfam" id="PF17681">
    <property type="entry name" value="GCP_N_terminal"/>
    <property type="match status" value="1"/>
</dbReference>
<dbReference type="PANTHER" id="PTHR19302:SF27">
    <property type="entry name" value="GAMMA-TUBULIN COMPLEX COMPONENT 4"/>
    <property type="match status" value="1"/>
</dbReference>
<dbReference type="GO" id="GO:0051225">
    <property type="term" value="P:spindle assembly"/>
    <property type="evidence" value="ECO:0007669"/>
    <property type="project" value="TreeGrafter"/>
</dbReference>
<reference evidence="9" key="1">
    <citation type="submission" date="2022-01" db="UniProtKB">
        <authorList>
            <consortium name="EnsemblMetazoa"/>
        </authorList>
    </citation>
    <scope>IDENTIFICATION</scope>
</reference>
<accession>A0A8I6SLR2</accession>
<dbReference type="InterPro" id="IPR007259">
    <property type="entry name" value="GCP"/>
</dbReference>
<dbReference type="RefSeq" id="XP_024083998.1">
    <property type="nucleotide sequence ID" value="XM_024228230.1"/>
</dbReference>
<evidence type="ECO:0000256" key="6">
    <source>
        <dbReference type="RuleBase" id="RU363050"/>
    </source>
</evidence>
<evidence type="ECO:0000313" key="9">
    <source>
        <dbReference type="EnsemblMetazoa" id="XP_024083998.1"/>
    </source>
</evidence>
<dbReference type="GeneID" id="112127365"/>
<keyword evidence="4 6" id="KW-0493">Microtubule</keyword>
<dbReference type="GO" id="GO:0031122">
    <property type="term" value="P:cytoplasmic microtubule organization"/>
    <property type="evidence" value="ECO:0007669"/>
    <property type="project" value="TreeGrafter"/>
</dbReference>
<dbReference type="GO" id="GO:0051321">
    <property type="term" value="P:meiotic cell cycle"/>
    <property type="evidence" value="ECO:0007669"/>
    <property type="project" value="TreeGrafter"/>
</dbReference>
<dbReference type="GO" id="GO:0007020">
    <property type="term" value="P:microtubule nucleation"/>
    <property type="evidence" value="ECO:0007669"/>
    <property type="project" value="InterPro"/>
</dbReference>
<keyword evidence="5 6" id="KW-0206">Cytoskeleton</keyword>
<proteinExistence type="inferred from homology"/>
<dbReference type="Pfam" id="PF04130">
    <property type="entry name" value="GCP_C_terminal"/>
    <property type="match status" value="1"/>
</dbReference>
<organism evidence="9 10">
    <name type="scientific">Cimex lectularius</name>
    <name type="common">Bed bug</name>
    <name type="synonym">Acanthia lectularia</name>
    <dbReference type="NCBI Taxonomy" id="79782"/>
    <lineage>
        <taxon>Eukaryota</taxon>
        <taxon>Metazoa</taxon>
        <taxon>Ecdysozoa</taxon>
        <taxon>Arthropoda</taxon>
        <taxon>Hexapoda</taxon>
        <taxon>Insecta</taxon>
        <taxon>Pterygota</taxon>
        <taxon>Neoptera</taxon>
        <taxon>Paraneoptera</taxon>
        <taxon>Hemiptera</taxon>
        <taxon>Heteroptera</taxon>
        <taxon>Panheteroptera</taxon>
        <taxon>Cimicomorpha</taxon>
        <taxon>Cimicidae</taxon>
        <taxon>Cimex</taxon>
    </lineage>
</organism>
<dbReference type="OMA" id="QLSMWLL"/>
<dbReference type="GO" id="GO:0000278">
    <property type="term" value="P:mitotic cell cycle"/>
    <property type="evidence" value="ECO:0007669"/>
    <property type="project" value="TreeGrafter"/>
</dbReference>
<dbReference type="GO" id="GO:0043015">
    <property type="term" value="F:gamma-tubulin binding"/>
    <property type="evidence" value="ECO:0007669"/>
    <property type="project" value="InterPro"/>
</dbReference>
<dbReference type="GO" id="GO:0005874">
    <property type="term" value="C:microtubule"/>
    <property type="evidence" value="ECO:0007669"/>
    <property type="project" value="UniProtKB-KW"/>
</dbReference>
<dbReference type="GO" id="GO:0000922">
    <property type="term" value="C:spindle pole"/>
    <property type="evidence" value="ECO:0007669"/>
    <property type="project" value="InterPro"/>
</dbReference>
<evidence type="ECO:0000256" key="1">
    <source>
        <dbReference type="ARBA" id="ARBA00004267"/>
    </source>
</evidence>
<dbReference type="GO" id="GO:0051011">
    <property type="term" value="F:microtubule minus-end binding"/>
    <property type="evidence" value="ECO:0007669"/>
    <property type="project" value="TreeGrafter"/>
</dbReference>
<evidence type="ECO:0000256" key="3">
    <source>
        <dbReference type="ARBA" id="ARBA00022490"/>
    </source>
</evidence>
<name>A0A8I6SLR2_CIMLE</name>
<dbReference type="InterPro" id="IPR042241">
    <property type="entry name" value="GCP_C_sf"/>
</dbReference>
<evidence type="ECO:0000256" key="5">
    <source>
        <dbReference type="ARBA" id="ARBA00023212"/>
    </source>
</evidence>
<dbReference type="KEGG" id="clec:112127365"/>